<dbReference type="SUPFAM" id="SSF52833">
    <property type="entry name" value="Thioredoxin-like"/>
    <property type="match status" value="1"/>
</dbReference>
<dbReference type="Gene3D" id="3.40.30.10">
    <property type="entry name" value="Glutaredoxin"/>
    <property type="match status" value="1"/>
</dbReference>
<dbReference type="InterPro" id="IPR008554">
    <property type="entry name" value="Glutaredoxin-like"/>
</dbReference>
<dbReference type="RefSeq" id="WP_191695537.1">
    <property type="nucleotide sequence ID" value="NZ_JACSQN010000014.1"/>
</dbReference>
<comment type="caution">
    <text evidence="1">The sequence shown here is derived from an EMBL/GenBank/DDBJ whole genome shotgun (WGS) entry which is preliminary data.</text>
</comment>
<dbReference type="InterPro" id="IPR036249">
    <property type="entry name" value="Thioredoxin-like_sf"/>
</dbReference>
<proteinExistence type="predicted"/>
<organism evidence="1 2">
    <name type="scientific">Sporosarcina quadrami</name>
    <dbReference type="NCBI Taxonomy" id="2762234"/>
    <lineage>
        <taxon>Bacteria</taxon>
        <taxon>Bacillati</taxon>
        <taxon>Bacillota</taxon>
        <taxon>Bacilli</taxon>
        <taxon>Bacillales</taxon>
        <taxon>Caryophanaceae</taxon>
        <taxon>Sporosarcina</taxon>
    </lineage>
</organism>
<gene>
    <name evidence="1" type="ORF">H9649_14030</name>
</gene>
<keyword evidence="2" id="KW-1185">Reference proteome</keyword>
<evidence type="ECO:0000313" key="2">
    <source>
        <dbReference type="Proteomes" id="UP000626786"/>
    </source>
</evidence>
<dbReference type="Pfam" id="PF05768">
    <property type="entry name" value="Glrx-like"/>
    <property type="match status" value="1"/>
</dbReference>
<protein>
    <submittedName>
        <fullName evidence="1">Glutaredoxin family protein</fullName>
    </submittedName>
</protein>
<reference evidence="1 2" key="1">
    <citation type="submission" date="2020-08" db="EMBL/GenBank/DDBJ databases">
        <title>A Genomic Blueprint of the Chicken Gut Microbiome.</title>
        <authorList>
            <person name="Gilroy R."/>
            <person name="Ravi A."/>
            <person name="Getino M."/>
            <person name="Pursley I."/>
            <person name="Horton D.L."/>
            <person name="Alikhan N.-F."/>
            <person name="Baker D."/>
            <person name="Gharbi K."/>
            <person name="Hall N."/>
            <person name="Watson M."/>
            <person name="Adriaenssens E.M."/>
            <person name="Foster-Nyarko E."/>
            <person name="Jarju S."/>
            <person name="Secka A."/>
            <person name="Antonio M."/>
            <person name="Oren A."/>
            <person name="Chaudhuri R."/>
            <person name="La Ragione R.M."/>
            <person name="Hildebrand F."/>
            <person name="Pallen M.J."/>
        </authorList>
    </citation>
    <scope>NUCLEOTIDE SEQUENCE [LARGE SCALE GENOMIC DNA]</scope>
    <source>
        <strain evidence="1 2">Sa2YVA2</strain>
    </source>
</reference>
<sequence>MHVNFYSRKNCQLCEEAEAMLKLVQEDYPLTWSTIDIESDDEIHEKYMLMIPVIEMNGKVLAYGNVGYMDIIELF</sequence>
<dbReference type="EMBL" id="JACSQN010000014">
    <property type="protein sequence ID" value="MBD7985708.1"/>
    <property type="molecule type" value="Genomic_DNA"/>
</dbReference>
<name>A0ABR8UDC4_9BACL</name>
<evidence type="ECO:0000313" key="1">
    <source>
        <dbReference type="EMBL" id="MBD7985708.1"/>
    </source>
</evidence>
<accession>A0ABR8UDC4</accession>
<dbReference type="Proteomes" id="UP000626786">
    <property type="component" value="Unassembled WGS sequence"/>
</dbReference>